<protein>
    <submittedName>
        <fullName evidence="4">DEAD/DEAH box helicase family protein</fullName>
    </submittedName>
</protein>
<dbReference type="SUPFAM" id="SSF56024">
    <property type="entry name" value="Phospholipase D/nuclease"/>
    <property type="match status" value="1"/>
</dbReference>
<dbReference type="CDD" id="cd18032">
    <property type="entry name" value="DEXHc_RE_I_III_res"/>
    <property type="match status" value="1"/>
</dbReference>
<keyword evidence="4" id="KW-0547">Nucleotide-binding</keyword>
<dbReference type="EMBL" id="JAPQER010000001">
    <property type="protein sequence ID" value="MCY6483001.1"/>
    <property type="molecule type" value="Genomic_DNA"/>
</dbReference>
<evidence type="ECO:0000259" key="2">
    <source>
        <dbReference type="PROSITE" id="PS51192"/>
    </source>
</evidence>
<dbReference type="Proteomes" id="UP001078443">
    <property type="component" value="Unassembled WGS sequence"/>
</dbReference>
<organism evidence="4 5">
    <name type="scientific">Clostridium aestuarii</name>
    <dbReference type="NCBI Taxonomy" id="338193"/>
    <lineage>
        <taxon>Bacteria</taxon>
        <taxon>Bacillati</taxon>
        <taxon>Bacillota</taxon>
        <taxon>Clostridia</taxon>
        <taxon>Eubacteriales</taxon>
        <taxon>Clostridiaceae</taxon>
        <taxon>Clostridium</taxon>
    </lineage>
</organism>
<dbReference type="Gene3D" id="3.40.50.300">
    <property type="entry name" value="P-loop containing nucleotide triphosphate hydrolases"/>
    <property type="match status" value="2"/>
</dbReference>
<proteinExistence type="predicted"/>
<keyword evidence="4" id="KW-0347">Helicase</keyword>
<dbReference type="PANTHER" id="PTHR47396">
    <property type="entry name" value="TYPE I RESTRICTION ENZYME ECOKI R PROTEIN"/>
    <property type="match status" value="1"/>
</dbReference>
<dbReference type="InterPro" id="IPR001650">
    <property type="entry name" value="Helicase_C-like"/>
</dbReference>
<dbReference type="Pfam" id="PF13091">
    <property type="entry name" value="PLDc_2"/>
    <property type="match status" value="1"/>
</dbReference>
<accession>A0ABT4CVK2</accession>
<evidence type="ECO:0000313" key="4">
    <source>
        <dbReference type="EMBL" id="MCY6483001.1"/>
    </source>
</evidence>
<sequence>MMLNNIEENSIASKEIIIDENIKNKEIELDKNCITGDNDYFYNSLKKAIQKAKKVDIIVAFLMESGVRLLEEDLKLIGEKDIPIRILTGNYLNITQPSALYLVKDILGDKVDLRFYSDKSRSFHPKAYIFEYENGGDIFIGSSNISRSALTRGIEWNYRIRKAGHEEDFNYYKQVFEDLFLNKSIVVDEAELKRYSKTWVKPKLIRQDDKDKQEEENTENKVIQMYKPRGAQIEALYELKKSRGEGADKGLVVAATGIGKTYLAAFDSKDFKRVLFVAHREEILTQAEKSFKNVRENIKTGFFGSGKKDKDCECLFATVQTLGKEEYLNEEYFPRNYFEYIVVDEFHHAAAGNYQNIINYFKPKFLLGLTATPERLDNKDVFAICDYNLVYEVGLKGAINKEWLVPFRYYGIYDDTDYNNIEYKNGKYNEKQLEEALMISKRANLILNNYRKFCSKRALVFCSTKQHAEYMAKYFCEDGVEACAVYSGDLGSYAQDREEAVNKLVKNEIKVIFSVDMFNEGLDIPSIDMVMFLRPTQSPTIFLQQLGRGLRKHKDKKYLNVLDFIGNYKKANLVPFFLTGDPKIIKKRGTIGIMPKEENYPEDCTIDFQWQLIDIFKRQEQASQKIQDLILQDYYRVKETVKHRPLRLEMFTYIDDDLYDNIRRKSKLNIFKNYFKFLKENNELREEEKALFGTFGEDFINMIEKTSMAKTYKMPILFAFYNNGNMKLKINDDDVYKSFKEFYEKGSNGMDMLKTKNTANYKQWGKKEYVKLAKDNPIKFLAKTHGDFFYIEGEEFCLNERLGEFKDNDAFLENFRDAVEMRVREYYRNREEGINKK</sequence>
<dbReference type="InterPro" id="IPR025202">
    <property type="entry name" value="PLD-like_dom"/>
</dbReference>
<dbReference type="GO" id="GO:0004386">
    <property type="term" value="F:helicase activity"/>
    <property type="evidence" value="ECO:0007669"/>
    <property type="project" value="UniProtKB-KW"/>
</dbReference>
<dbReference type="PANTHER" id="PTHR47396:SF1">
    <property type="entry name" value="ATP-DEPENDENT HELICASE IRC3-RELATED"/>
    <property type="match status" value="1"/>
</dbReference>
<dbReference type="CDD" id="cd18799">
    <property type="entry name" value="SF2_C_EcoAI-like"/>
    <property type="match status" value="1"/>
</dbReference>
<name>A0ABT4CVK2_9CLOT</name>
<keyword evidence="4" id="KW-0067">ATP-binding</keyword>
<evidence type="ECO:0000313" key="5">
    <source>
        <dbReference type="Proteomes" id="UP001078443"/>
    </source>
</evidence>
<reference evidence="4" key="1">
    <citation type="submission" date="2022-12" db="EMBL/GenBank/DDBJ databases">
        <authorList>
            <person name="Wang J."/>
        </authorList>
    </citation>
    <scope>NUCLEOTIDE SEQUENCE</scope>
    <source>
        <strain evidence="4">HY-45-18</strain>
    </source>
</reference>
<feature type="domain" description="Helicase ATP-binding" evidence="2">
    <location>
        <begin position="241"/>
        <end position="391"/>
    </location>
</feature>
<dbReference type="CDD" id="cd09205">
    <property type="entry name" value="PLDc_N_DEXD_b3"/>
    <property type="match status" value="1"/>
</dbReference>
<feature type="domain" description="Helicase C-terminal" evidence="3">
    <location>
        <begin position="446"/>
        <end position="602"/>
    </location>
</feature>
<dbReference type="PROSITE" id="PS51192">
    <property type="entry name" value="HELICASE_ATP_BIND_1"/>
    <property type="match status" value="1"/>
</dbReference>
<comment type="caution">
    <text evidence="4">The sequence shown here is derived from an EMBL/GenBank/DDBJ whole genome shotgun (WGS) entry which is preliminary data.</text>
</comment>
<evidence type="ECO:0000259" key="1">
    <source>
        <dbReference type="PROSITE" id="PS50035"/>
    </source>
</evidence>
<feature type="domain" description="PLD phosphodiesterase" evidence="1">
    <location>
        <begin position="119"/>
        <end position="149"/>
    </location>
</feature>
<dbReference type="SUPFAM" id="SSF52540">
    <property type="entry name" value="P-loop containing nucleoside triphosphate hydrolases"/>
    <property type="match status" value="1"/>
</dbReference>
<dbReference type="InterPro" id="IPR014001">
    <property type="entry name" value="Helicase_ATP-bd"/>
</dbReference>
<dbReference type="Pfam" id="PF00271">
    <property type="entry name" value="Helicase_C"/>
    <property type="match status" value="1"/>
</dbReference>
<dbReference type="InterPro" id="IPR050742">
    <property type="entry name" value="Helicase_Restrict-Modif_Enz"/>
</dbReference>
<dbReference type="PROSITE" id="PS50035">
    <property type="entry name" value="PLD"/>
    <property type="match status" value="1"/>
</dbReference>
<dbReference type="InterPro" id="IPR027417">
    <property type="entry name" value="P-loop_NTPase"/>
</dbReference>
<dbReference type="PROSITE" id="PS51194">
    <property type="entry name" value="HELICASE_CTER"/>
    <property type="match status" value="1"/>
</dbReference>
<dbReference type="Pfam" id="PF04851">
    <property type="entry name" value="ResIII"/>
    <property type="match status" value="1"/>
</dbReference>
<gene>
    <name evidence="4" type="ORF">OW763_01365</name>
</gene>
<dbReference type="SMART" id="SM00490">
    <property type="entry name" value="HELICc"/>
    <property type="match status" value="1"/>
</dbReference>
<dbReference type="InterPro" id="IPR006935">
    <property type="entry name" value="Helicase/UvrB_N"/>
</dbReference>
<keyword evidence="5" id="KW-1185">Reference proteome</keyword>
<evidence type="ECO:0000259" key="3">
    <source>
        <dbReference type="PROSITE" id="PS51194"/>
    </source>
</evidence>
<dbReference type="SMART" id="SM00487">
    <property type="entry name" value="DEXDc"/>
    <property type="match status" value="1"/>
</dbReference>
<keyword evidence="4" id="KW-0378">Hydrolase</keyword>
<dbReference type="Gene3D" id="3.30.870.10">
    <property type="entry name" value="Endonuclease Chain A"/>
    <property type="match status" value="1"/>
</dbReference>
<dbReference type="InterPro" id="IPR001736">
    <property type="entry name" value="PLipase_D/transphosphatidylase"/>
</dbReference>